<dbReference type="CDD" id="cd11577">
    <property type="entry name" value="GH71"/>
    <property type="match status" value="1"/>
</dbReference>
<gene>
    <name evidence="2" type="ORF">BCR38DRAFT_407185</name>
</gene>
<feature type="region of interest" description="Disordered" evidence="1">
    <location>
        <begin position="460"/>
        <end position="480"/>
    </location>
</feature>
<dbReference type="GeneID" id="63774349"/>
<dbReference type="GO" id="GO:0051118">
    <property type="term" value="F:glucan endo-1,3-alpha-glucosidase activity"/>
    <property type="evidence" value="ECO:0007669"/>
    <property type="project" value="InterPro"/>
</dbReference>
<proteinExistence type="predicted"/>
<dbReference type="Gene3D" id="3.20.20.80">
    <property type="entry name" value="Glycosidases"/>
    <property type="match status" value="1"/>
</dbReference>
<reference evidence="2 3" key="1">
    <citation type="submission" date="2016-07" db="EMBL/GenBank/DDBJ databases">
        <title>Pervasive Adenine N6-methylation of Active Genes in Fungi.</title>
        <authorList>
            <consortium name="DOE Joint Genome Institute"/>
            <person name="Mondo S.J."/>
            <person name="Dannebaum R.O."/>
            <person name="Kuo R.C."/>
            <person name="Labutti K."/>
            <person name="Haridas S."/>
            <person name="Kuo A."/>
            <person name="Salamov A."/>
            <person name="Ahrendt S.R."/>
            <person name="Lipzen A."/>
            <person name="Sullivan W."/>
            <person name="Andreopoulos W.B."/>
            <person name="Clum A."/>
            <person name="Lindquist E."/>
            <person name="Daum C."/>
            <person name="Ramamoorthy G.K."/>
            <person name="Gryganskyi A."/>
            <person name="Culley D."/>
            <person name="Magnuson J.K."/>
            <person name="James T.Y."/>
            <person name="O'Malley M.A."/>
            <person name="Stajich J.E."/>
            <person name="Spatafora J.W."/>
            <person name="Visel A."/>
            <person name="Grigoriev I.V."/>
        </authorList>
    </citation>
    <scope>NUCLEOTIDE SEQUENCE [LARGE SCALE GENOMIC DNA]</scope>
    <source>
        <strain evidence="2 3">CBS 129021</strain>
    </source>
</reference>
<comment type="caution">
    <text evidence="2">The sequence shown here is derived from an EMBL/GenBank/DDBJ whole genome shotgun (WGS) entry which is preliminary data.</text>
</comment>
<evidence type="ECO:0000256" key="1">
    <source>
        <dbReference type="SAM" id="MobiDB-lite"/>
    </source>
</evidence>
<evidence type="ECO:0000313" key="2">
    <source>
        <dbReference type="EMBL" id="ORY67182.1"/>
    </source>
</evidence>
<dbReference type="InterPro" id="IPR005197">
    <property type="entry name" value="Glyco_hydro_71"/>
</dbReference>
<dbReference type="OrthoDB" id="1046782at2759"/>
<name>A0A1Y2E6M5_9PEZI</name>
<dbReference type="EMBL" id="MCFJ01000004">
    <property type="protein sequence ID" value="ORY67182.1"/>
    <property type="molecule type" value="Genomic_DNA"/>
</dbReference>
<dbReference type="Proteomes" id="UP000193689">
    <property type="component" value="Unassembled WGS sequence"/>
</dbReference>
<keyword evidence="3" id="KW-1185">Reference proteome</keyword>
<keyword evidence="2" id="KW-0378">Hydrolase</keyword>
<protein>
    <submittedName>
        <fullName evidence="2">Glycosyl hydrolase family 71-domain-containing protein</fullName>
    </submittedName>
</protein>
<dbReference type="RefSeq" id="XP_040717806.1">
    <property type="nucleotide sequence ID" value="XM_040858137.1"/>
</dbReference>
<evidence type="ECO:0000313" key="3">
    <source>
        <dbReference type="Proteomes" id="UP000193689"/>
    </source>
</evidence>
<sequence length="496" mass="54291">MSNRNSAADYDIDMQLAKAAGIDAFALNVGTNTFTDQQLDYAYESAAKNDMKVFISYDFNWYSPYELNDIEVAKKIGQSIAKYSQKPAQLKVGNKIFASSFVGDGFNVDVMRNAARAAGRIEVYWVPNFHPGQSDVSKIEGALNWMGWDHNGNNRAPTQGRYVSVAQGDQEYKNWLGTKHYMAPVSPWFFTHFGKEVSYTKNWVFPSDLLWYNRWNEILTLQPDSVQIVSWNDYGESHYVAPLSSKHVDDGSSKWANDMPHNGWLEMAKPYIAAYKAGATSVANYIKSDQIIYWYRPTRRDVNCDLTDTALDGKPNGWQSLTDNVFVVALLTYPGTVTVTSGNNVQAFRLDAGATAFQVPLGVGKQKFVLTRDCTTVMTGTSLKEVSSSCVCGIYNFNAYVGTLPPGPSDPLGPDGLVNFLPGLKTNCAAKPSLGVSPAATCTSSGASAESSATATASVSDVPVATITSPPSSETEESALSKKWHSFTSRFSNKIS</sequence>
<feature type="compositionally biased region" description="Low complexity" evidence="1">
    <location>
        <begin position="460"/>
        <end position="473"/>
    </location>
</feature>
<dbReference type="Pfam" id="PF03659">
    <property type="entry name" value="Glyco_hydro_71"/>
    <property type="match status" value="1"/>
</dbReference>
<dbReference type="InParanoid" id="A0A1Y2E6M5"/>
<dbReference type="STRING" id="1141098.A0A1Y2E6M5"/>
<organism evidence="2 3">
    <name type="scientific">Pseudomassariella vexata</name>
    <dbReference type="NCBI Taxonomy" id="1141098"/>
    <lineage>
        <taxon>Eukaryota</taxon>
        <taxon>Fungi</taxon>
        <taxon>Dikarya</taxon>
        <taxon>Ascomycota</taxon>
        <taxon>Pezizomycotina</taxon>
        <taxon>Sordariomycetes</taxon>
        <taxon>Xylariomycetidae</taxon>
        <taxon>Amphisphaeriales</taxon>
        <taxon>Pseudomassariaceae</taxon>
        <taxon>Pseudomassariella</taxon>
    </lineage>
</organism>
<accession>A0A1Y2E6M5</accession>
<dbReference type="AlphaFoldDB" id="A0A1Y2E6M5"/>